<evidence type="ECO:0000313" key="2">
    <source>
        <dbReference type="EMBL" id="PTQ36695.1"/>
    </source>
</evidence>
<proteinExistence type="predicted"/>
<name>A0A2R6WS62_MARPO</name>
<feature type="compositionally biased region" description="Low complexity" evidence="1">
    <location>
        <begin position="1"/>
        <end position="10"/>
    </location>
</feature>
<sequence>MTLAAAAAAAHRTSGALQPSCLYHAGRNQSARRRWRRTVRVPRAEEEEKEGEKAWEGGDEENELLTDSSSEPSSSREEEEEEEEEEAEEEEQGDADCENPRSEARQTSIDRGCGRRQIDTSDPAAPNVAAPAATDRLTAYFNQARE</sequence>
<dbReference type="AlphaFoldDB" id="A0A2R6WS62"/>
<evidence type="ECO:0000313" key="3">
    <source>
        <dbReference type="Proteomes" id="UP000244005"/>
    </source>
</evidence>
<feature type="compositionally biased region" description="Basic and acidic residues" evidence="1">
    <location>
        <begin position="42"/>
        <end position="56"/>
    </location>
</feature>
<accession>A0A2R6WS62</accession>
<reference evidence="3" key="1">
    <citation type="journal article" date="2017" name="Cell">
        <title>Insights into land plant evolution garnered from the Marchantia polymorpha genome.</title>
        <authorList>
            <person name="Bowman J.L."/>
            <person name="Kohchi T."/>
            <person name="Yamato K.T."/>
            <person name="Jenkins J."/>
            <person name="Shu S."/>
            <person name="Ishizaki K."/>
            <person name="Yamaoka S."/>
            <person name="Nishihama R."/>
            <person name="Nakamura Y."/>
            <person name="Berger F."/>
            <person name="Adam C."/>
            <person name="Aki S.S."/>
            <person name="Althoff F."/>
            <person name="Araki T."/>
            <person name="Arteaga-Vazquez M.A."/>
            <person name="Balasubrmanian S."/>
            <person name="Barry K."/>
            <person name="Bauer D."/>
            <person name="Boehm C.R."/>
            <person name="Briginshaw L."/>
            <person name="Caballero-Perez J."/>
            <person name="Catarino B."/>
            <person name="Chen F."/>
            <person name="Chiyoda S."/>
            <person name="Chovatia M."/>
            <person name="Davies K.M."/>
            <person name="Delmans M."/>
            <person name="Demura T."/>
            <person name="Dierschke T."/>
            <person name="Dolan L."/>
            <person name="Dorantes-Acosta A.E."/>
            <person name="Eklund D.M."/>
            <person name="Florent S.N."/>
            <person name="Flores-Sandoval E."/>
            <person name="Fujiyama A."/>
            <person name="Fukuzawa H."/>
            <person name="Galik B."/>
            <person name="Grimanelli D."/>
            <person name="Grimwood J."/>
            <person name="Grossniklaus U."/>
            <person name="Hamada T."/>
            <person name="Haseloff J."/>
            <person name="Hetherington A.J."/>
            <person name="Higo A."/>
            <person name="Hirakawa Y."/>
            <person name="Hundley H.N."/>
            <person name="Ikeda Y."/>
            <person name="Inoue K."/>
            <person name="Inoue S.I."/>
            <person name="Ishida S."/>
            <person name="Jia Q."/>
            <person name="Kakita M."/>
            <person name="Kanazawa T."/>
            <person name="Kawai Y."/>
            <person name="Kawashima T."/>
            <person name="Kennedy M."/>
            <person name="Kinose K."/>
            <person name="Kinoshita T."/>
            <person name="Kohara Y."/>
            <person name="Koide E."/>
            <person name="Komatsu K."/>
            <person name="Kopischke S."/>
            <person name="Kubo M."/>
            <person name="Kyozuka J."/>
            <person name="Lagercrantz U."/>
            <person name="Lin S.S."/>
            <person name="Lindquist E."/>
            <person name="Lipzen A.M."/>
            <person name="Lu C.W."/>
            <person name="De Luna E."/>
            <person name="Martienssen R.A."/>
            <person name="Minamino N."/>
            <person name="Mizutani M."/>
            <person name="Mizutani M."/>
            <person name="Mochizuki N."/>
            <person name="Monte I."/>
            <person name="Mosher R."/>
            <person name="Nagasaki H."/>
            <person name="Nakagami H."/>
            <person name="Naramoto S."/>
            <person name="Nishitani K."/>
            <person name="Ohtani M."/>
            <person name="Okamoto T."/>
            <person name="Okumura M."/>
            <person name="Phillips J."/>
            <person name="Pollak B."/>
            <person name="Reinders A."/>
            <person name="Rovekamp M."/>
            <person name="Sano R."/>
            <person name="Sawa S."/>
            <person name="Schmid M.W."/>
            <person name="Shirakawa M."/>
            <person name="Solano R."/>
            <person name="Spunde A."/>
            <person name="Suetsugu N."/>
            <person name="Sugano S."/>
            <person name="Sugiyama A."/>
            <person name="Sun R."/>
            <person name="Suzuki Y."/>
            <person name="Takenaka M."/>
            <person name="Takezawa D."/>
            <person name="Tomogane H."/>
            <person name="Tsuzuki M."/>
            <person name="Ueda T."/>
            <person name="Umeda M."/>
            <person name="Ward J.M."/>
            <person name="Watanabe Y."/>
            <person name="Yazaki K."/>
            <person name="Yokoyama R."/>
            <person name="Yoshitake Y."/>
            <person name="Yotsui I."/>
            <person name="Zachgo S."/>
            <person name="Schmutz J."/>
        </authorList>
    </citation>
    <scope>NUCLEOTIDE SEQUENCE [LARGE SCALE GENOMIC DNA]</scope>
    <source>
        <strain evidence="3">Tak-1</strain>
    </source>
</reference>
<evidence type="ECO:0000256" key="1">
    <source>
        <dbReference type="SAM" id="MobiDB-lite"/>
    </source>
</evidence>
<feature type="compositionally biased region" description="Low complexity" evidence="1">
    <location>
        <begin position="123"/>
        <end position="132"/>
    </location>
</feature>
<feature type="compositionally biased region" description="Basic residues" evidence="1">
    <location>
        <begin position="30"/>
        <end position="40"/>
    </location>
</feature>
<gene>
    <name evidence="2" type="ORF">MARPO_0062s0106</name>
</gene>
<protein>
    <submittedName>
        <fullName evidence="2">Uncharacterized protein</fullName>
    </submittedName>
</protein>
<organism evidence="2 3">
    <name type="scientific">Marchantia polymorpha</name>
    <name type="common">Common liverwort</name>
    <name type="synonym">Marchantia aquatica</name>
    <dbReference type="NCBI Taxonomy" id="3197"/>
    <lineage>
        <taxon>Eukaryota</taxon>
        <taxon>Viridiplantae</taxon>
        <taxon>Streptophyta</taxon>
        <taxon>Embryophyta</taxon>
        <taxon>Marchantiophyta</taxon>
        <taxon>Marchantiopsida</taxon>
        <taxon>Marchantiidae</taxon>
        <taxon>Marchantiales</taxon>
        <taxon>Marchantiaceae</taxon>
        <taxon>Marchantia</taxon>
    </lineage>
</organism>
<keyword evidence="3" id="KW-1185">Reference proteome</keyword>
<dbReference type="EMBL" id="KZ772734">
    <property type="protein sequence ID" value="PTQ36695.1"/>
    <property type="molecule type" value="Genomic_DNA"/>
</dbReference>
<feature type="region of interest" description="Disordered" evidence="1">
    <location>
        <begin position="1"/>
        <end position="132"/>
    </location>
</feature>
<dbReference type="Proteomes" id="UP000244005">
    <property type="component" value="Unassembled WGS sequence"/>
</dbReference>
<feature type="compositionally biased region" description="Acidic residues" evidence="1">
    <location>
        <begin position="77"/>
        <end position="97"/>
    </location>
</feature>